<name>A0AA36GBU6_9BILA</name>
<reference evidence="2" key="1">
    <citation type="submission" date="2023-06" db="EMBL/GenBank/DDBJ databases">
        <authorList>
            <person name="Delattre M."/>
        </authorList>
    </citation>
    <scope>NUCLEOTIDE SEQUENCE</scope>
    <source>
        <strain evidence="2">AF72</strain>
    </source>
</reference>
<feature type="non-terminal residue" evidence="2">
    <location>
        <position position="1"/>
    </location>
</feature>
<gene>
    <name evidence="2" type="ORF">MSPICULIGERA_LOCUS25960</name>
</gene>
<feature type="transmembrane region" description="Helical" evidence="1">
    <location>
        <begin position="13"/>
        <end position="34"/>
    </location>
</feature>
<keyword evidence="1" id="KW-1133">Transmembrane helix</keyword>
<evidence type="ECO:0000256" key="1">
    <source>
        <dbReference type="SAM" id="Phobius"/>
    </source>
</evidence>
<proteinExistence type="predicted"/>
<evidence type="ECO:0000313" key="2">
    <source>
        <dbReference type="EMBL" id="CAJ0588007.1"/>
    </source>
</evidence>
<evidence type="ECO:0000313" key="3">
    <source>
        <dbReference type="Proteomes" id="UP001177023"/>
    </source>
</evidence>
<dbReference type="EMBL" id="CATQJA010002798">
    <property type="protein sequence ID" value="CAJ0588007.1"/>
    <property type="molecule type" value="Genomic_DNA"/>
</dbReference>
<sequence length="91" mass="10699">MIHFFTEINKADLFAILGVPALGVPAIITNFKAFRRLLRQERLTRTARLYLSADQLVRLVMSILFMYNFPAAFIRFDKDEHWADPNEGYYK</sequence>
<dbReference type="AlphaFoldDB" id="A0AA36GBU6"/>
<organism evidence="2 3">
    <name type="scientific">Mesorhabditis spiculigera</name>
    <dbReference type="NCBI Taxonomy" id="96644"/>
    <lineage>
        <taxon>Eukaryota</taxon>
        <taxon>Metazoa</taxon>
        <taxon>Ecdysozoa</taxon>
        <taxon>Nematoda</taxon>
        <taxon>Chromadorea</taxon>
        <taxon>Rhabditida</taxon>
        <taxon>Rhabditina</taxon>
        <taxon>Rhabditomorpha</taxon>
        <taxon>Rhabditoidea</taxon>
        <taxon>Rhabditidae</taxon>
        <taxon>Mesorhabditinae</taxon>
        <taxon>Mesorhabditis</taxon>
    </lineage>
</organism>
<protein>
    <submittedName>
        <fullName evidence="2">Uncharacterized protein</fullName>
    </submittedName>
</protein>
<accession>A0AA36GBU6</accession>
<keyword evidence="1" id="KW-0812">Transmembrane</keyword>
<comment type="caution">
    <text evidence="2">The sequence shown here is derived from an EMBL/GenBank/DDBJ whole genome shotgun (WGS) entry which is preliminary data.</text>
</comment>
<dbReference type="Proteomes" id="UP001177023">
    <property type="component" value="Unassembled WGS sequence"/>
</dbReference>
<keyword evidence="3" id="KW-1185">Reference proteome</keyword>
<feature type="transmembrane region" description="Helical" evidence="1">
    <location>
        <begin position="55"/>
        <end position="76"/>
    </location>
</feature>
<keyword evidence="1" id="KW-0472">Membrane</keyword>